<evidence type="ECO:0000313" key="2">
    <source>
        <dbReference type="Proteomes" id="UP000824063"/>
    </source>
</evidence>
<dbReference type="AlphaFoldDB" id="A0A9D2F8Q2"/>
<accession>A0A9D2F8Q2</accession>
<comment type="caution">
    <text evidence="1">The sequence shown here is derived from an EMBL/GenBank/DDBJ whole genome shotgun (WGS) entry which is preliminary data.</text>
</comment>
<name>A0A9D2F8Q2_9ENTE</name>
<dbReference type="EMBL" id="DXBN01000177">
    <property type="protein sequence ID" value="HIZ53836.1"/>
    <property type="molecule type" value="Genomic_DNA"/>
</dbReference>
<reference evidence="1" key="2">
    <citation type="submission" date="2021-04" db="EMBL/GenBank/DDBJ databases">
        <authorList>
            <person name="Gilroy R."/>
        </authorList>
    </citation>
    <scope>NUCLEOTIDE SEQUENCE</scope>
    <source>
        <strain evidence="1">CHK172-16539</strain>
    </source>
</reference>
<proteinExistence type="predicted"/>
<gene>
    <name evidence="1" type="ORF">IAA20_07845</name>
</gene>
<dbReference type="Proteomes" id="UP000824063">
    <property type="component" value="Unassembled WGS sequence"/>
</dbReference>
<protein>
    <submittedName>
        <fullName evidence="1">Uncharacterized protein</fullName>
    </submittedName>
</protein>
<organism evidence="1 2">
    <name type="scientific">Candidatus Enterococcus avicola</name>
    <dbReference type="NCBI Taxonomy" id="2838561"/>
    <lineage>
        <taxon>Bacteria</taxon>
        <taxon>Bacillati</taxon>
        <taxon>Bacillota</taxon>
        <taxon>Bacilli</taxon>
        <taxon>Lactobacillales</taxon>
        <taxon>Enterococcaceae</taxon>
        <taxon>Enterococcus</taxon>
    </lineage>
</organism>
<reference evidence="1" key="1">
    <citation type="journal article" date="2021" name="PeerJ">
        <title>Extensive microbial diversity within the chicken gut microbiome revealed by metagenomics and culture.</title>
        <authorList>
            <person name="Gilroy R."/>
            <person name="Ravi A."/>
            <person name="Getino M."/>
            <person name="Pursley I."/>
            <person name="Horton D.L."/>
            <person name="Alikhan N.F."/>
            <person name="Baker D."/>
            <person name="Gharbi K."/>
            <person name="Hall N."/>
            <person name="Watson M."/>
            <person name="Adriaenssens E.M."/>
            <person name="Foster-Nyarko E."/>
            <person name="Jarju S."/>
            <person name="Secka A."/>
            <person name="Antonio M."/>
            <person name="Oren A."/>
            <person name="Chaudhuri R.R."/>
            <person name="La Ragione R."/>
            <person name="Hildebrand F."/>
            <person name="Pallen M.J."/>
        </authorList>
    </citation>
    <scope>NUCLEOTIDE SEQUENCE</scope>
    <source>
        <strain evidence="1">CHK172-16539</strain>
    </source>
</reference>
<sequence>MNNNIEYVINGKETFGKMVYLGASDWTDKDGNIKGVRINVGLSEKFMTIVVKIENKSKSSLDAVEKGTTIDFKDLKGTIYNFNGNVGMSLKATDMVK</sequence>
<evidence type="ECO:0000313" key="1">
    <source>
        <dbReference type="EMBL" id="HIZ53836.1"/>
    </source>
</evidence>